<evidence type="ECO:0000256" key="2">
    <source>
        <dbReference type="ARBA" id="ARBA00023128"/>
    </source>
</evidence>
<dbReference type="PANTHER" id="PTHR28133">
    <property type="entry name" value="REQUIRED FOR RESPIRATORY GROWTH PROTEIN 7, MITOCHONDRIAL"/>
    <property type="match status" value="1"/>
</dbReference>
<comment type="subcellular location">
    <subcellularLocation>
        <location evidence="1">Mitochondrion</location>
    </subcellularLocation>
</comment>
<evidence type="ECO:0000256" key="1">
    <source>
        <dbReference type="ARBA" id="ARBA00004173"/>
    </source>
</evidence>
<dbReference type="OrthoDB" id="20734at2759"/>
<dbReference type="InterPro" id="IPR011856">
    <property type="entry name" value="tRNA_endonuc-like_dom_sf"/>
</dbReference>
<evidence type="ECO:0000313" key="3">
    <source>
        <dbReference type="EMBL" id="KAF5390133.1"/>
    </source>
</evidence>
<evidence type="ECO:0000313" key="4">
    <source>
        <dbReference type="Proteomes" id="UP000518752"/>
    </source>
</evidence>
<evidence type="ECO:0008006" key="5">
    <source>
        <dbReference type="Google" id="ProtNLM"/>
    </source>
</evidence>
<accession>A0A8H5HVE3</accession>
<dbReference type="InterPro" id="IPR018828">
    <property type="entry name" value="RRG7"/>
</dbReference>
<dbReference type="AlphaFoldDB" id="A0A8H5HVE3"/>
<sequence length="518" mass="56757">MKDNAHSSNPHFYKETCAMSIQFKALNVHTPLRRSRNLTIHFSKKCRYSTLRAATPSTNSSTVSRGTSFEKRCLNILETHLGMVLRRVGGKEDGGVDLTGWWWLPDLVGTHSGFEMPKSKSSSKRVRILAQCKAEKKKVGPKYVRELEGVVWSHMAAENNGAAIVAVFLSESPFTQSSILRAMSSRVPFLLVHVPPSLAKADDGLDETISESTRLSGSCIFNPALGGSAGLFKGQMEVRWCWFPLISSSEAPQDTSVKQVPKLPRGAPMLYFRGQQLPGWVPRELANLNEEAADFARSHELLSFTMRKHAMLRLVQTPPKSLDSPSEEAKPMEVAAGLTATMPLTSGYKCGLAIRDLNFSVFTSYPILSSSEFYDTRLSGCNIIPSRSDADAMRFVTLFALAFVAVPTAVVAHNSKPSSTPGKGWSCPEVEKNGLSKIERLCDNPPHANVSFGCTYYGHTSSTSTLKCVYDVDTGKCTSANKDCPESALDLSKRSAFSKRAPAAPVPASRHYARHIEI</sequence>
<dbReference type="Proteomes" id="UP000518752">
    <property type="component" value="Unassembled WGS sequence"/>
</dbReference>
<dbReference type="GO" id="GO:0003676">
    <property type="term" value="F:nucleic acid binding"/>
    <property type="evidence" value="ECO:0007669"/>
    <property type="project" value="InterPro"/>
</dbReference>
<dbReference type="PANTHER" id="PTHR28133:SF1">
    <property type="entry name" value="REQUIRED FOR RESPIRATORY GROWTH PROTEIN 7, MITOCHONDRIAL"/>
    <property type="match status" value="1"/>
</dbReference>
<comment type="caution">
    <text evidence="3">The sequence shown here is derived from an EMBL/GenBank/DDBJ whole genome shotgun (WGS) entry which is preliminary data.</text>
</comment>
<protein>
    <recommendedName>
        <fullName evidence="5">Restriction endonuclease type IV Mrr domain-containing protein</fullName>
    </recommendedName>
</protein>
<dbReference type="Pfam" id="PF10356">
    <property type="entry name" value="RRG7"/>
    <property type="match status" value="1"/>
</dbReference>
<organism evidence="3 4">
    <name type="scientific">Collybiopsis confluens</name>
    <dbReference type="NCBI Taxonomy" id="2823264"/>
    <lineage>
        <taxon>Eukaryota</taxon>
        <taxon>Fungi</taxon>
        <taxon>Dikarya</taxon>
        <taxon>Basidiomycota</taxon>
        <taxon>Agaricomycotina</taxon>
        <taxon>Agaricomycetes</taxon>
        <taxon>Agaricomycetidae</taxon>
        <taxon>Agaricales</taxon>
        <taxon>Marasmiineae</taxon>
        <taxon>Omphalotaceae</taxon>
        <taxon>Collybiopsis</taxon>
    </lineage>
</organism>
<dbReference type="Gene3D" id="3.40.1350.10">
    <property type="match status" value="1"/>
</dbReference>
<keyword evidence="2" id="KW-0496">Mitochondrion</keyword>
<reference evidence="3 4" key="1">
    <citation type="journal article" date="2020" name="ISME J.">
        <title>Uncovering the hidden diversity of litter-decomposition mechanisms in mushroom-forming fungi.</title>
        <authorList>
            <person name="Floudas D."/>
            <person name="Bentzer J."/>
            <person name="Ahren D."/>
            <person name="Johansson T."/>
            <person name="Persson P."/>
            <person name="Tunlid A."/>
        </authorList>
    </citation>
    <scope>NUCLEOTIDE SEQUENCE [LARGE SCALE GENOMIC DNA]</scope>
    <source>
        <strain evidence="3 4">CBS 406.79</strain>
    </source>
</reference>
<dbReference type="EMBL" id="JAACJN010000017">
    <property type="protein sequence ID" value="KAF5390133.1"/>
    <property type="molecule type" value="Genomic_DNA"/>
</dbReference>
<keyword evidence="4" id="KW-1185">Reference proteome</keyword>
<dbReference type="GO" id="GO:0005739">
    <property type="term" value="C:mitochondrion"/>
    <property type="evidence" value="ECO:0007669"/>
    <property type="project" value="UniProtKB-SubCell"/>
</dbReference>
<name>A0A8H5HVE3_9AGAR</name>
<gene>
    <name evidence="3" type="ORF">D9757_003780</name>
</gene>
<proteinExistence type="predicted"/>